<gene>
    <name evidence="1" type="ORF">CH360_17420</name>
    <name evidence="2" type="ORF">CH373_15850</name>
</gene>
<dbReference type="OrthoDB" id="9776898at2"/>
<dbReference type="EMBL" id="NPDZ01000013">
    <property type="protein sequence ID" value="PJZ72072.1"/>
    <property type="molecule type" value="Genomic_DNA"/>
</dbReference>
<dbReference type="PANTHER" id="PTHR47017:SF1">
    <property type="entry name" value="ACYL-COA"/>
    <property type="match status" value="1"/>
</dbReference>
<evidence type="ECO:0000313" key="4">
    <source>
        <dbReference type="Proteomes" id="UP000231990"/>
    </source>
</evidence>
<dbReference type="InterPro" id="IPR007434">
    <property type="entry name" value="FemAB-like"/>
</dbReference>
<dbReference type="PANTHER" id="PTHR47017">
    <property type="entry name" value="ACYL-COA"/>
    <property type="match status" value="1"/>
</dbReference>
<dbReference type="RefSeq" id="WP_100715383.1">
    <property type="nucleotide sequence ID" value="NZ_NPDY01000030.1"/>
</dbReference>
<organism evidence="2 4">
    <name type="scientific">Leptospira perolatii</name>
    <dbReference type="NCBI Taxonomy" id="2023191"/>
    <lineage>
        <taxon>Bacteria</taxon>
        <taxon>Pseudomonadati</taxon>
        <taxon>Spirochaetota</taxon>
        <taxon>Spirochaetia</taxon>
        <taxon>Leptospirales</taxon>
        <taxon>Leptospiraceae</taxon>
        <taxon>Leptospira</taxon>
    </lineage>
</organism>
<sequence length="385" mass="45353">MHFDVQILDSLQEIPRGHWESLEDLENPFSDYEFIRALENTGCVGKKTSWLPKYLVASDSKGLHSALLFFHKYDSYGEYIFDFAWANFFDQNGLSYYPKGIVAYPFTPVTGKRILRRSDITLEEAAQTLVPKLLSHAKESKLSGVHFLFLNAEEAQVLEKFGFSLRISHQYHWKNRDYENFEHFLGDFRSKKRMQIKRERELVRASGFQIRIFEGDDIKVSHIEKMYKFYTDTYSRKWGSPYLNLAFFKAAQENLRNRIVLVFAEKNGRFIAGTFNLRKAGKLYGRYWGSIEHVPFLHFECCFYTPIEYSIQNRIHTFEAGAQGEQKFLRGFPAVPTYSSHFIFDTRARIAIERFLQNERMYTEEMIEGVNEKSPLRERPNLAEK</sequence>
<evidence type="ECO:0000313" key="3">
    <source>
        <dbReference type="Proteomes" id="UP000231962"/>
    </source>
</evidence>
<dbReference type="EMBL" id="NPDY01000030">
    <property type="protein sequence ID" value="PJZ68177.1"/>
    <property type="molecule type" value="Genomic_DNA"/>
</dbReference>
<dbReference type="GO" id="GO:0016740">
    <property type="term" value="F:transferase activity"/>
    <property type="evidence" value="ECO:0007669"/>
    <property type="project" value="UniProtKB-KW"/>
</dbReference>
<evidence type="ECO:0000313" key="2">
    <source>
        <dbReference type="EMBL" id="PJZ72072.1"/>
    </source>
</evidence>
<dbReference type="Pfam" id="PF04339">
    <property type="entry name" value="FemAB_like"/>
    <property type="match status" value="1"/>
</dbReference>
<dbReference type="Proteomes" id="UP000231990">
    <property type="component" value="Unassembled WGS sequence"/>
</dbReference>
<dbReference type="InterPro" id="IPR016181">
    <property type="entry name" value="Acyl_CoA_acyltransferase"/>
</dbReference>
<accession>A0A2M9ZJ73</accession>
<dbReference type="Gene3D" id="3.40.630.30">
    <property type="match status" value="1"/>
</dbReference>
<keyword evidence="3" id="KW-1185">Reference proteome</keyword>
<proteinExistence type="predicted"/>
<name>A0A2M9ZJ73_9LEPT</name>
<dbReference type="AlphaFoldDB" id="A0A2M9ZJ73"/>
<protein>
    <submittedName>
        <fullName evidence="2">GNAT family N-acetyltransferase</fullName>
    </submittedName>
</protein>
<keyword evidence="2" id="KW-0808">Transferase</keyword>
<evidence type="ECO:0000313" key="1">
    <source>
        <dbReference type="EMBL" id="PJZ68177.1"/>
    </source>
</evidence>
<reference evidence="3 4" key="1">
    <citation type="submission" date="2017-07" db="EMBL/GenBank/DDBJ databases">
        <title>Leptospira spp. isolated from tropical soils.</title>
        <authorList>
            <person name="Thibeaux R."/>
            <person name="Iraola G."/>
            <person name="Ferres I."/>
            <person name="Bierque E."/>
            <person name="Girault D."/>
            <person name="Soupe-Gilbert M.-E."/>
            <person name="Picardeau M."/>
            <person name="Goarant C."/>
        </authorList>
    </citation>
    <scope>NUCLEOTIDE SEQUENCE [LARGE SCALE GENOMIC DNA]</scope>
    <source>
        <strain evidence="2 4">FH1-B-B1</strain>
        <strain evidence="1 3">FH1-B-C1</strain>
    </source>
</reference>
<comment type="caution">
    <text evidence="2">The sequence shown here is derived from an EMBL/GenBank/DDBJ whole genome shotgun (WGS) entry which is preliminary data.</text>
</comment>
<dbReference type="SUPFAM" id="SSF55729">
    <property type="entry name" value="Acyl-CoA N-acyltransferases (Nat)"/>
    <property type="match status" value="1"/>
</dbReference>
<dbReference type="Proteomes" id="UP000231962">
    <property type="component" value="Unassembled WGS sequence"/>
</dbReference>